<protein>
    <submittedName>
        <fullName evidence="2">Short-chain dehydrogenase/reductase aba4</fullName>
    </submittedName>
</protein>
<proteinExistence type="inferred from homology"/>
<dbReference type="AlphaFoldDB" id="A0A9Q8P964"/>
<dbReference type="GeneID" id="71985960"/>
<comment type="similarity">
    <text evidence="1">Belongs to the short-chain dehydrogenases/reductases (SDR) family.</text>
</comment>
<keyword evidence="3" id="KW-1185">Reference proteome</keyword>
<reference evidence="2" key="1">
    <citation type="submission" date="2021-12" db="EMBL/GenBank/DDBJ databases">
        <authorList>
            <person name="Zaccaron A."/>
            <person name="Stergiopoulos I."/>
        </authorList>
    </citation>
    <scope>NUCLEOTIDE SEQUENCE</scope>
    <source>
        <strain evidence="2">Race5_Kim</strain>
    </source>
</reference>
<organism evidence="2 3">
    <name type="scientific">Passalora fulva</name>
    <name type="common">Tomato leaf mold</name>
    <name type="synonym">Cladosporium fulvum</name>
    <dbReference type="NCBI Taxonomy" id="5499"/>
    <lineage>
        <taxon>Eukaryota</taxon>
        <taxon>Fungi</taxon>
        <taxon>Dikarya</taxon>
        <taxon>Ascomycota</taxon>
        <taxon>Pezizomycotina</taxon>
        <taxon>Dothideomycetes</taxon>
        <taxon>Dothideomycetidae</taxon>
        <taxon>Mycosphaerellales</taxon>
        <taxon>Mycosphaerellaceae</taxon>
        <taxon>Fulvia</taxon>
    </lineage>
</organism>
<dbReference type="GO" id="GO:0006633">
    <property type="term" value="P:fatty acid biosynthetic process"/>
    <property type="evidence" value="ECO:0007669"/>
    <property type="project" value="TreeGrafter"/>
</dbReference>
<dbReference type="Gene3D" id="3.40.50.720">
    <property type="entry name" value="NAD(P)-binding Rossmann-like Domain"/>
    <property type="match status" value="1"/>
</dbReference>
<dbReference type="PRINTS" id="PR00081">
    <property type="entry name" value="GDHRDH"/>
</dbReference>
<gene>
    <name evidence="2" type="ORF">CLAFUR5_06082</name>
</gene>
<dbReference type="GO" id="GO:0048038">
    <property type="term" value="F:quinone binding"/>
    <property type="evidence" value="ECO:0007669"/>
    <property type="project" value="TreeGrafter"/>
</dbReference>
<evidence type="ECO:0000313" key="3">
    <source>
        <dbReference type="Proteomes" id="UP000756132"/>
    </source>
</evidence>
<dbReference type="PANTHER" id="PTHR42760:SF45">
    <property type="entry name" value="SHORT CHAIN DEHYDROGENASE_REDUCTASE FAMILY PROTEIN, PUTATIVE (AFU_ORTHOLOGUE AFUA_3G09150)-RELATED"/>
    <property type="match status" value="1"/>
</dbReference>
<dbReference type="SUPFAM" id="SSF51735">
    <property type="entry name" value="NAD(P)-binding Rossmann-fold domains"/>
    <property type="match status" value="1"/>
</dbReference>
<dbReference type="RefSeq" id="XP_047762336.1">
    <property type="nucleotide sequence ID" value="XM_047905230.1"/>
</dbReference>
<dbReference type="KEGG" id="ffu:CLAFUR5_06082"/>
<dbReference type="InterPro" id="IPR036291">
    <property type="entry name" value="NAD(P)-bd_dom_sf"/>
</dbReference>
<evidence type="ECO:0000313" key="2">
    <source>
        <dbReference type="EMBL" id="UJO17970.1"/>
    </source>
</evidence>
<dbReference type="PANTHER" id="PTHR42760">
    <property type="entry name" value="SHORT-CHAIN DEHYDROGENASES/REDUCTASES FAMILY MEMBER"/>
    <property type="match status" value="1"/>
</dbReference>
<dbReference type="GO" id="GO:0016616">
    <property type="term" value="F:oxidoreductase activity, acting on the CH-OH group of donors, NAD or NADP as acceptor"/>
    <property type="evidence" value="ECO:0007669"/>
    <property type="project" value="TreeGrafter"/>
</dbReference>
<reference evidence="2" key="2">
    <citation type="journal article" date="2022" name="Microb. Genom.">
        <title>A chromosome-scale genome assembly of the tomato pathogen Cladosporium fulvum reveals a compartmentalized genome architecture and the presence of a dispensable chromosome.</title>
        <authorList>
            <person name="Zaccaron A.Z."/>
            <person name="Chen L.H."/>
            <person name="Samaras A."/>
            <person name="Stergiopoulos I."/>
        </authorList>
    </citation>
    <scope>NUCLEOTIDE SEQUENCE</scope>
    <source>
        <strain evidence="2">Race5_Kim</strain>
    </source>
</reference>
<evidence type="ECO:0000256" key="1">
    <source>
        <dbReference type="ARBA" id="ARBA00006484"/>
    </source>
</evidence>
<dbReference type="OrthoDB" id="1669814at2759"/>
<dbReference type="InterPro" id="IPR002347">
    <property type="entry name" value="SDR_fam"/>
</dbReference>
<dbReference type="Proteomes" id="UP000756132">
    <property type="component" value="Chromosome 5"/>
</dbReference>
<sequence length="185" mass="19961">MRVCQIVSTIKQFGQLDGAAKIAGVYDYPTSELWHEQRGIEKWDHVIGVNLTGAANCLHVELEHMASAAASTGRKASQVKIAYYREHRYIASKHGNIGLTKALAKEYGPVGININAVAPGAIDTPMNANVGREVGDKLVAAIPIPRRGTAEETAKLIVFLLSEDASYITGATYTVDGGMTQYDEE</sequence>
<name>A0A9Q8P964_PASFU</name>
<dbReference type="EMBL" id="CP090167">
    <property type="protein sequence ID" value="UJO17970.1"/>
    <property type="molecule type" value="Genomic_DNA"/>
</dbReference>
<dbReference type="Pfam" id="PF13561">
    <property type="entry name" value="adh_short_C2"/>
    <property type="match status" value="1"/>
</dbReference>
<accession>A0A9Q8P964</accession>